<evidence type="ECO:0000259" key="4">
    <source>
        <dbReference type="PROSITE" id="PS50093"/>
    </source>
</evidence>
<dbReference type="EMBL" id="FOMD01000004">
    <property type="protein sequence ID" value="SFD46961.1"/>
    <property type="molecule type" value="Genomic_DNA"/>
</dbReference>
<accession>A0A1I1SKL6</accession>
<dbReference type="Pfam" id="PF18911">
    <property type="entry name" value="PKD_4"/>
    <property type="match status" value="1"/>
</dbReference>
<dbReference type="Gene3D" id="3.40.50.1000">
    <property type="entry name" value="HAD superfamily/HAD-like"/>
    <property type="match status" value="1"/>
</dbReference>
<dbReference type="Proteomes" id="UP000199022">
    <property type="component" value="Unassembled WGS sequence"/>
</dbReference>
<dbReference type="PROSITE" id="PS50093">
    <property type="entry name" value="PKD"/>
    <property type="match status" value="1"/>
</dbReference>
<dbReference type="InterPro" id="IPR022409">
    <property type="entry name" value="PKD/Chitinase_dom"/>
</dbReference>
<dbReference type="CDD" id="cd00146">
    <property type="entry name" value="PKD"/>
    <property type="match status" value="1"/>
</dbReference>
<evidence type="ECO:0000313" key="6">
    <source>
        <dbReference type="Proteomes" id="UP000199022"/>
    </source>
</evidence>
<dbReference type="InterPro" id="IPR023214">
    <property type="entry name" value="HAD_sf"/>
</dbReference>
<evidence type="ECO:0000256" key="3">
    <source>
        <dbReference type="SAM" id="SignalP"/>
    </source>
</evidence>
<dbReference type="InterPro" id="IPR005519">
    <property type="entry name" value="Acid_phosphat_B-like"/>
</dbReference>
<reference evidence="6" key="1">
    <citation type="submission" date="2016-10" db="EMBL/GenBank/DDBJ databases">
        <authorList>
            <person name="Varghese N."/>
            <person name="Submissions S."/>
        </authorList>
    </citation>
    <scope>NUCLEOTIDE SEQUENCE [LARGE SCALE GENOMIC DNA]</scope>
    <source>
        <strain evidence="6">DSM 45962</strain>
    </source>
</reference>
<organism evidence="5 6">
    <name type="scientific">Klenkia taihuensis</name>
    <dbReference type="NCBI Taxonomy" id="1225127"/>
    <lineage>
        <taxon>Bacteria</taxon>
        <taxon>Bacillati</taxon>
        <taxon>Actinomycetota</taxon>
        <taxon>Actinomycetes</taxon>
        <taxon>Geodermatophilales</taxon>
        <taxon>Geodermatophilaceae</taxon>
        <taxon>Klenkia</taxon>
    </lineage>
</organism>
<dbReference type="SUPFAM" id="SSF49299">
    <property type="entry name" value="PKD domain"/>
    <property type="match status" value="1"/>
</dbReference>
<feature type="chain" id="PRO_5011686958" evidence="3">
    <location>
        <begin position="31"/>
        <end position="703"/>
    </location>
</feature>
<evidence type="ECO:0000256" key="2">
    <source>
        <dbReference type="SAM" id="MobiDB-lite"/>
    </source>
</evidence>
<dbReference type="InterPro" id="IPR013783">
    <property type="entry name" value="Ig-like_fold"/>
</dbReference>
<keyword evidence="1 3" id="KW-0732">Signal</keyword>
<feature type="region of interest" description="Disordered" evidence="2">
    <location>
        <begin position="313"/>
        <end position="337"/>
    </location>
</feature>
<dbReference type="SUPFAM" id="SSF56784">
    <property type="entry name" value="HAD-like"/>
    <property type="match status" value="1"/>
</dbReference>
<dbReference type="STRING" id="1225127.SAMN05661030_3445"/>
<dbReference type="PANTHER" id="PTHR31284">
    <property type="entry name" value="ACID PHOSPHATASE-LIKE PROTEIN"/>
    <property type="match status" value="1"/>
</dbReference>
<feature type="domain" description="PKD" evidence="4">
    <location>
        <begin position="248"/>
        <end position="328"/>
    </location>
</feature>
<dbReference type="OrthoDB" id="3629246at2"/>
<dbReference type="PANTHER" id="PTHR31284:SF10">
    <property type="entry name" value="ACID PHOSPHATASE-LIKE PROTEIN"/>
    <property type="match status" value="1"/>
</dbReference>
<dbReference type="SMART" id="SM00089">
    <property type="entry name" value="PKD"/>
    <property type="match status" value="1"/>
</dbReference>
<dbReference type="GO" id="GO:0005975">
    <property type="term" value="P:carbohydrate metabolic process"/>
    <property type="evidence" value="ECO:0007669"/>
    <property type="project" value="UniProtKB-ARBA"/>
</dbReference>
<dbReference type="RefSeq" id="WP_091562140.1">
    <property type="nucleotide sequence ID" value="NZ_BNAC01000005.1"/>
</dbReference>
<dbReference type="InterPro" id="IPR000601">
    <property type="entry name" value="PKD_dom"/>
</dbReference>
<name>A0A1I1SKL6_9ACTN</name>
<dbReference type="AlphaFoldDB" id="A0A1I1SKL6"/>
<evidence type="ECO:0000256" key="1">
    <source>
        <dbReference type="ARBA" id="ARBA00022729"/>
    </source>
</evidence>
<feature type="compositionally biased region" description="Pro residues" evidence="2">
    <location>
        <begin position="327"/>
        <end position="336"/>
    </location>
</feature>
<gene>
    <name evidence="5" type="ORF">SAMN05661030_3445</name>
</gene>
<dbReference type="InterPro" id="IPR035986">
    <property type="entry name" value="PKD_dom_sf"/>
</dbReference>
<proteinExistence type="predicted"/>
<feature type="signal peptide" evidence="3">
    <location>
        <begin position="1"/>
        <end position="30"/>
    </location>
</feature>
<dbReference type="Gene3D" id="2.60.40.10">
    <property type="entry name" value="Immunoglobulins"/>
    <property type="match status" value="1"/>
</dbReference>
<protein>
    <submittedName>
        <fullName evidence="5">PKD domain-containing protein</fullName>
    </submittedName>
</protein>
<dbReference type="Pfam" id="PF03767">
    <property type="entry name" value="Acid_phosphat_B"/>
    <property type="match status" value="1"/>
</dbReference>
<sequence length="703" mass="70092">MPSTTRARHAWPLVAVVLAGLLAVPGPAAAADRQVLAADAFGRTVTAGLGTADQGGAWSTSGATTAFGVGGGRAALTPSPGQTLTAVLPSVSSTDTEAAATLVLPRLPASGTSVYPGLVGRRVGAAVYQGRTVIGSTGSVMVQVMVGTTSLAHSRLPWTVSPDVPLRLRVEVTGTGPTTLRARAWPAAAAEPTTWQVTATDSTAALQGPGTAGLVDYLSSAAPGPLTVGVDDVTVTTTATAPPPNQPPTAAFTATSSGLAVALDSGGSTDADGTVVASSWDLGDGSTATGPTATRTYAAAGTYRVRLTVTDDDGATASTTRDVTVSAPPPPAPTPPTTAADAFGRSVPAGWGTADQGGAWTVSSGTGSTVDGARGQLTSTPGRTVTATLGAVSGTDTDAVLTLSVGRLPSAGSSYTSLLVRQTGGAGYAGRVVVSSAGAAAVYLNSGTTVLTWARLPWTVAAGDQVRLRVQATGTGPSTVRMRAWPAASAEPAGWTLTATDTTAALQGPGSVAVSHYLSSAASGAVTLSVDDLAVSGTTTGTPPPDPTPARPTQAQWLADVDLAMTGGLDYLDTQVGVASRPAIVLDVDNTSLQSYYQPFAATPAVLAFAQRARADGFAVFVVTGRAPDTGGTANQLAQAGYVVDGICFRDATVSGQLSKENCRAARAAEGFTVVANVGNRDHDLAGANSGRTFKLPDYGFLD</sequence>
<dbReference type="InterPro" id="IPR036412">
    <property type="entry name" value="HAD-like_sf"/>
</dbReference>
<keyword evidence="6" id="KW-1185">Reference proteome</keyword>
<evidence type="ECO:0000313" key="5">
    <source>
        <dbReference type="EMBL" id="SFD46961.1"/>
    </source>
</evidence>